<dbReference type="PRINTS" id="PR00604">
    <property type="entry name" value="CYTCHRMECIAB"/>
</dbReference>
<proteinExistence type="predicted"/>
<evidence type="ECO:0000256" key="1">
    <source>
        <dbReference type="ARBA" id="ARBA00022448"/>
    </source>
</evidence>
<dbReference type="SUPFAM" id="SSF46626">
    <property type="entry name" value="Cytochrome c"/>
    <property type="match status" value="1"/>
</dbReference>
<dbReference type="InterPro" id="IPR036909">
    <property type="entry name" value="Cyt_c-like_dom_sf"/>
</dbReference>
<dbReference type="InterPro" id="IPR002327">
    <property type="entry name" value="Cyt_c_1A/1B"/>
</dbReference>
<evidence type="ECO:0000313" key="9">
    <source>
        <dbReference type="Proteomes" id="UP001162881"/>
    </source>
</evidence>
<keyword evidence="4" id="KW-0249">Electron transport</keyword>
<gene>
    <name evidence="8" type="ORF">MTR62_05505</name>
</gene>
<keyword evidence="2 6" id="KW-0349">Heme</keyword>
<evidence type="ECO:0000256" key="3">
    <source>
        <dbReference type="ARBA" id="ARBA00022723"/>
    </source>
</evidence>
<evidence type="ECO:0000256" key="6">
    <source>
        <dbReference type="PROSITE-ProRule" id="PRU00433"/>
    </source>
</evidence>
<feature type="domain" description="Cytochrome c" evidence="7">
    <location>
        <begin position="1"/>
        <end position="85"/>
    </location>
</feature>
<dbReference type="Gene3D" id="1.10.760.10">
    <property type="entry name" value="Cytochrome c-like domain"/>
    <property type="match status" value="1"/>
</dbReference>
<dbReference type="PANTHER" id="PTHR11961">
    <property type="entry name" value="CYTOCHROME C"/>
    <property type="match status" value="1"/>
</dbReference>
<accession>A0ABT0BAR9</accession>
<sequence>MCHVNTSGARAITAPNLFGLSGRAAGSTPFKGSTALAKSGVTWNANSLDQFLQAPAKMIPGTRMVVKVPDANQRHDLIAYLLSLH</sequence>
<comment type="caution">
    <text evidence="8">The sequence shown here is derived from an EMBL/GenBank/DDBJ whole genome shotgun (WGS) entry which is preliminary data.</text>
</comment>
<name>A0ABT0BAR9_9SPHN</name>
<dbReference type="PROSITE" id="PS51007">
    <property type="entry name" value="CYTC"/>
    <property type="match status" value="1"/>
</dbReference>
<evidence type="ECO:0000256" key="4">
    <source>
        <dbReference type="ARBA" id="ARBA00022982"/>
    </source>
</evidence>
<dbReference type="EMBL" id="JALHLF010000012">
    <property type="protein sequence ID" value="MCJ2182157.1"/>
    <property type="molecule type" value="Genomic_DNA"/>
</dbReference>
<keyword evidence="5 6" id="KW-0408">Iron</keyword>
<evidence type="ECO:0000259" key="7">
    <source>
        <dbReference type="PROSITE" id="PS51007"/>
    </source>
</evidence>
<keyword evidence="3 6" id="KW-0479">Metal-binding</keyword>
<keyword evidence="9" id="KW-1185">Reference proteome</keyword>
<evidence type="ECO:0000256" key="5">
    <source>
        <dbReference type="ARBA" id="ARBA00023004"/>
    </source>
</evidence>
<keyword evidence="1" id="KW-0813">Transport</keyword>
<protein>
    <submittedName>
        <fullName evidence="8">Cytochrome C</fullName>
    </submittedName>
</protein>
<organism evidence="8 9">
    <name type="scientific">Novosphingobium organovorum</name>
    <dbReference type="NCBI Taxonomy" id="2930092"/>
    <lineage>
        <taxon>Bacteria</taxon>
        <taxon>Pseudomonadati</taxon>
        <taxon>Pseudomonadota</taxon>
        <taxon>Alphaproteobacteria</taxon>
        <taxon>Sphingomonadales</taxon>
        <taxon>Sphingomonadaceae</taxon>
        <taxon>Novosphingobium</taxon>
    </lineage>
</organism>
<dbReference type="Proteomes" id="UP001162881">
    <property type="component" value="Unassembled WGS sequence"/>
</dbReference>
<dbReference type="InterPro" id="IPR009056">
    <property type="entry name" value="Cyt_c-like_dom"/>
</dbReference>
<evidence type="ECO:0000313" key="8">
    <source>
        <dbReference type="EMBL" id="MCJ2182157.1"/>
    </source>
</evidence>
<reference evidence="8" key="1">
    <citation type="submission" date="2022-03" db="EMBL/GenBank/DDBJ databases">
        <title>Identification of a novel bacterium isolated from mangrove sediments.</title>
        <authorList>
            <person name="Pan X."/>
        </authorList>
    </citation>
    <scope>NUCLEOTIDE SEQUENCE</scope>
    <source>
        <strain evidence="8">B1949</strain>
    </source>
</reference>
<evidence type="ECO:0000256" key="2">
    <source>
        <dbReference type="ARBA" id="ARBA00022617"/>
    </source>
</evidence>